<accession>K1Y1S4</accession>
<dbReference type="KEGG" id="mbe:MBM_02321"/>
<evidence type="ECO:0000256" key="1">
    <source>
        <dbReference type="SAM" id="MobiDB-lite"/>
    </source>
</evidence>
<dbReference type="EMBL" id="JH921431">
    <property type="protein sequence ID" value="EKD19084.1"/>
    <property type="molecule type" value="Genomic_DNA"/>
</dbReference>
<dbReference type="OrthoDB" id="3551700at2759"/>
<sequence length="162" mass="18065">MCYHKRTLYSPCGHASWGRQVLACPLQDNFLDGEAGLAQPCDTMNAHPLHSVRVEMACPGCGKKQRRARATFEQIRNELKGAREKLARHRKSVAGGGRGGGHEKQQGGEEGDRGEREKLAGRTGEEEEGEEEEGFMEVRWEEHAASDGVDDGEFDPIELYRR</sequence>
<dbReference type="AlphaFoldDB" id="K1Y1S4"/>
<gene>
    <name evidence="2" type="ORF">MBM_02321</name>
</gene>
<reference evidence="2 3" key="1">
    <citation type="journal article" date="2012" name="BMC Genomics">
        <title>Sequencing the genome of Marssonina brunnea reveals fungus-poplar co-evolution.</title>
        <authorList>
            <person name="Zhu S."/>
            <person name="Cao Y.-Z."/>
            <person name="Jiang C."/>
            <person name="Tan B.-Y."/>
            <person name="Wang Z."/>
            <person name="Feng S."/>
            <person name="Zhang L."/>
            <person name="Su X.-H."/>
            <person name="Brejova B."/>
            <person name="Vinar T."/>
            <person name="Xu M."/>
            <person name="Wang M.-X."/>
            <person name="Zhang S.-G."/>
            <person name="Huang M.-R."/>
            <person name="Wu R."/>
            <person name="Zhou Y."/>
        </authorList>
    </citation>
    <scope>NUCLEOTIDE SEQUENCE [LARGE SCALE GENOMIC DNA]</scope>
    <source>
        <strain evidence="2 3">MB_m1</strain>
    </source>
</reference>
<protein>
    <submittedName>
        <fullName evidence="2">Uncharacterized protein</fullName>
    </submittedName>
</protein>
<keyword evidence="3" id="KW-1185">Reference proteome</keyword>
<dbReference type="Proteomes" id="UP000006753">
    <property type="component" value="Unassembled WGS sequence"/>
</dbReference>
<name>K1Y1S4_MARBU</name>
<evidence type="ECO:0000313" key="2">
    <source>
        <dbReference type="EMBL" id="EKD19084.1"/>
    </source>
</evidence>
<dbReference type="HOGENOM" id="CLU_1635755_0_0_1"/>
<dbReference type="InParanoid" id="K1Y1S4"/>
<dbReference type="eggNOG" id="ENOG502RJY6">
    <property type="taxonomic scope" value="Eukaryota"/>
</dbReference>
<organism evidence="2 3">
    <name type="scientific">Marssonina brunnea f. sp. multigermtubi (strain MB_m1)</name>
    <name type="common">Marssonina leaf spot fungus</name>
    <dbReference type="NCBI Taxonomy" id="1072389"/>
    <lineage>
        <taxon>Eukaryota</taxon>
        <taxon>Fungi</taxon>
        <taxon>Dikarya</taxon>
        <taxon>Ascomycota</taxon>
        <taxon>Pezizomycotina</taxon>
        <taxon>Leotiomycetes</taxon>
        <taxon>Helotiales</taxon>
        <taxon>Drepanopezizaceae</taxon>
        <taxon>Drepanopeziza</taxon>
    </lineage>
</organism>
<evidence type="ECO:0000313" key="3">
    <source>
        <dbReference type="Proteomes" id="UP000006753"/>
    </source>
</evidence>
<feature type="compositionally biased region" description="Basic and acidic residues" evidence="1">
    <location>
        <begin position="136"/>
        <end position="145"/>
    </location>
</feature>
<dbReference type="GeneID" id="18758256"/>
<feature type="compositionally biased region" description="Basic and acidic residues" evidence="1">
    <location>
        <begin position="100"/>
        <end position="124"/>
    </location>
</feature>
<feature type="region of interest" description="Disordered" evidence="1">
    <location>
        <begin position="83"/>
        <end position="162"/>
    </location>
</feature>
<dbReference type="RefSeq" id="XP_007290210.1">
    <property type="nucleotide sequence ID" value="XM_007290148.1"/>
</dbReference>
<feature type="compositionally biased region" description="Acidic residues" evidence="1">
    <location>
        <begin position="125"/>
        <end position="135"/>
    </location>
</feature>
<proteinExistence type="predicted"/>